<feature type="transmembrane region" description="Helical" evidence="2">
    <location>
        <begin position="50"/>
        <end position="70"/>
    </location>
</feature>
<gene>
    <name evidence="3" type="ORF">Tcan_01988</name>
</gene>
<dbReference type="STRING" id="6265.A0A0B2VC24"/>
<reference evidence="3 4" key="1">
    <citation type="submission" date="2014-11" db="EMBL/GenBank/DDBJ databases">
        <title>Genetic blueprint of the zoonotic pathogen Toxocara canis.</title>
        <authorList>
            <person name="Zhu X.-Q."/>
            <person name="Korhonen P.K."/>
            <person name="Cai H."/>
            <person name="Young N.D."/>
            <person name="Nejsum P."/>
            <person name="von Samson-Himmelstjerna G."/>
            <person name="Boag P.R."/>
            <person name="Tan P."/>
            <person name="Li Q."/>
            <person name="Min J."/>
            <person name="Yang Y."/>
            <person name="Wang X."/>
            <person name="Fang X."/>
            <person name="Hall R.S."/>
            <person name="Hofmann A."/>
            <person name="Sternberg P.W."/>
            <person name="Jex A.R."/>
            <person name="Gasser R.B."/>
        </authorList>
    </citation>
    <scope>NUCLEOTIDE SEQUENCE [LARGE SCALE GENOMIC DNA]</scope>
    <source>
        <strain evidence="3">PN_DK_2014</strain>
    </source>
</reference>
<evidence type="ECO:0000256" key="2">
    <source>
        <dbReference type="SAM" id="Phobius"/>
    </source>
</evidence>
<accession>A0A0B2VC24</accession>
<evidence type="ECO:0000313" key="3">
    <source>
        <dbReference type="EMBL" id="KHN79019.1"/>
    </source>
</evidence>
<feature type="transmembrane region" description="Helical" evidence="2">
    <location>
        <begin position="77"/>
        <end position="94"/>
    </location>
</feature>
<feature type="transmembrane region" description="Helical" evidence="2">
    <location>
        <begin position="25"/>
        <end position="44"/>
    </location>
</feature>
<feature type="transmembrane region" description="Helical" evidence="2">
    <location>
        <begin position="100"/>
        <end position="117"/>
    </location>
</feature>
<comment type="caution">
    <text evidence="3">The sequence shown here is derived from an EMBL/GenBank/DDBJ whole genome shotgun (WGS) entry which is preliminary data.</text>
</comment>
<keyword evidence="2" id="KW-0812">Transmembrane</keyword>
<feature type="transmembrane region" description="Helical" evidence="2">
    <location>
        <begin position="124"/>
        <end position="146"/>
    </location>
</feature>
<protein>
    <submittedName>
        <fullName evidence="3">Uncharacterized protein</fullName>
    </submittedName>
</protein>
<dbReference type="OMA" id="CIWIAYY"/>
<evidence type="ECO:0000256" key="1">
    <source>
        <dbReference type="SAM" id="MobiDB-lite"/>
    </source>
</evidence>
<dbReference type="AlphaFoldDB" id="A0A0B2VC24"/>
<keyword evidence="2" id="KW-0472">Membrane</keyword>
<name>A0A0B2VC24_TOXCA</name>
<dbReference type="EMBL" id="JPKZ01001951">
    <property type="protein sequence ID" value="KHN79019.1"/>
    <property type="molecule type" value="Genomic_DNA"/>
</dbReference>
<sequence>MAGFGDGALEVLYQKSLLAHTRAQLLHLLCVYAAALLLLALIHLSDPDLVLLISSLEAALSLVLQALLLARPSLSRFIIYATVQLLVLTSVFFYPSGHSALLPTVLSIFAIYALLPLKLYRAIAITVLLSVTQLATLIFFATTLTINQRVGFGERRSEYGEQKEHDEESELVDGDVGWLASGTVP</sequence>
<feature type="region of interest" description="Disordered" evidence="1">
    <location>
        <begin position="159"/>
        <end position="185"/>
    </location>
</feature>
<proteinExistence type="predicted"/>
<organism evidence="3 4">
    <name type="scientific">Toxocara canis</name>
    <name type="common">Canine roundworm</name>
    <dbReference type="NCBI Taxonomy" id="6265"/>
    <lineage>
        <taxon>Eukaryota</taxon>
        <taxon>Metazoa</taxon>
        <taxon>Ecdysozoa</taxon>
        <taxon>Nematoda</taxon>
        <taxon>Chromadorea</taxon>
        <taxon>Rhabditida</taxon>
        <taxon>Spirurina</taxon>
        <taxon>Ascaridomorpha</taxon>
        <taxon>Ascaridoidea</taxon>
        <taxon>Toxocaridae</taxon>
        <taxon>Toxocara</taxon>
    </lineage>
</organism>
<keyword evidence="2" id="KW-1133">Transmembrane helix</keyword>
<dbReference type="Proteomes" id="UP000031036">
    <property type="component" value="Unassembled WGS sequence"/>
</dbReference>
<evidence type="ECO:0000313" key="4">
    <source>
        <dbReference type="Proteomes" id="UP000031036"/>
    </source>
</evidence>
<keyword evidence="4" id="KW-1185">Reference proteome</keyword>